<dbReference type="SMART" id="SM00320">
    <property type="entry name" value="WD40"/>
    <property type="match status" value="4"/>
</dbReference>
<dbReference type="Proteomes" id="UP000515163">
    <property type="component" value="Unplaced"/>
</dbReference>
<dbReference type="InterPro" id="IPR036322">
    <property type="entry name" value="WD40_repeat_dom_sf"/>
</dbReference>
<keyword evidence="7" id="KW-0206">Cytoskeleton</keyword>
<keyword evidence="3 12" id="KW-0853">WD repeat</keyword>
<dbReference type="GO" id="GO:0120293">
    <property type="term" value="C:dynein axonemal particle"/>
    <property type="evidence" value="ECO:0007669"/>
    <property type="project" value="UniProtKB-SubCell"/>
</dbReference>
<feature type="repeat" description="WD" evidence="12">
    <location>
        <begin position="691"/>
        <end position="733"/>
    </location>
</feature>
<evidence type="ECO:0000256" key="4">
    <source>
        <dbReference type="ARBA" id="ARBA00022737"/>
    </source>
</evidence>
<dbReference type="Gene3D" id="2.130.10.10">
    <property type="entry name" value="YVTN repeat-like/Quinoprotein amine dehydrogenase"/>
    <property type="match status" value="2"/>
</dbReference>
<dbReference type="SUPFAM" id="SSF50978">
    <property type="entry name" value="WD40 repeat-like"/>
    <property type="match status" value="1"/>
</dbReference>
<evidence type="ECO:0000256" key="13">
    <source>
        <dbReference type="SAM" id="MobiDB-lite"/>
    </source>
</evidence>
<keyword evidence="4" id="KW-0677">Repeat</keyword>
<dbReference type="PROSITE" id="PS00678">
    <property type="entry name" value="WD_REPEATS_1"/>
    <property type="match status" value="1"/>
</dbReference>
<evidence type="ECO:0000256" key="3">
    <source>
        <dbReference type="ARBA" id="ARBA00022574"/>
    </source>
</evidence>
<dbReference type="GeneID" id="116303703"/>
<dbReference type="FunFam" id="2.130.10.10:FF:001248">
    <property type="entry name" value="WD repeat domain 78"/>
    <property type="match status" value="1"/>
</dbReference>
<dbReference type="InterPro" id="IPR019775">
    <property type="entry name" value="WD40_repeat_CS"/>
</dbReference>
<dbReference type="PANTHER" id="PTHR12442:SF12">
    <property type="entry name" value="DYNEIN AXONEMAL INTERMEDIATE CHAIN 4"/>
    <property type="match status" value="1"/>
</dbReference>
<dbReference type="InterPro" id="IPR050687">
    <property type="entry name" value="Dynein_IC"/>
</dbReference>
<organism evidence="14 15">
    <name type="scientific">Actinia tenebrosa</name>
    <name type="common">Australian red waratah sea anemone</name>
    <dbReference type="NCBI Taxonomy" id="6105"/>
    <lineage>
        <taxon>Eukaryota</taxon>
        <taxon>Metazoa</taxon>
        <taxon>Cnidaria</taxon>
        <taxon>Anthozoa</taxon>
        <taxon>Hexacorallia</taxon>
        <taxon>Actiniaria</taxon>
        <taxon>Actiniidae</taxon>
        <taxon>Actinia</taxon>
    </lineage>
</organism>
<proteinExistence type="predicted"/>
<feature type="region of interest" description="Disordered" evidence="13">
    <location>
        <begin position="324"/>
        <end position="362"/>
    </location>
</feature>
<reference evidence="15" key="1">
    <citation type="submission" date="2025-08" db="UniProtKB">
        <authorList>
            <consortium name="RefSeq"/>
        </authorList>
    </citation>
    <scope>IDENTIFICATION</scope>
    <source>
        <tissue evidence="15">Tentacle</tissue>
    </source>
</reference>
<keyword evidence="8" id="KW-0966">Cell projection</keyword>
<dbReference type="PROSITE" id="PS50082">
    <property type="entry name" value="WD_REPEATS_2"/>
    <property type="match status" value="2"/>
</dbReference>
<dbReference type="GO" id="GO:0045504">
    <property type="term" value="F:dynein heavy chain binding"/>
    <property type="evidence" value="ECO:0007669"/>
    <property type="project" value="TreeGrafter"/>
</dbReference>
<evidence type="ECO:0000256" key="10">
    <source>
        <dbReference type="ARBA" id="ARBA00040002"/>
    </source>
</evidence>
<evidence type="ECO:0000313" key="14">
    <source>
        <dbReference type="Proteomes" id="UP000515163"/>
    </source>
</evidence>
<evidence type="ECO:0000256" key="7">
    <source>
        <dbReference type="ARBA" id="ARBA00023212"/>
    </source>
</evidence>
<gene>
    <name evidence="15" type="primary">LOC116303703</name>
</gene>
<dbReference type="GO" id="GO:0003341">
    <property type="term" value="P:cilium movement"/>
    <property type="evidence" value="ECO:0007669"/>
    <property type="project" value="TreeGrafter"/>
</dbReference>
<dbReference type="FunCoup" id="A0A6P8IQF8">
    <property type="interactions" value="201"/>
</dbReference>
<evidence type="ECO:0000256" key="12">
    <source>
        <dbReference type="PROSITE-ProRule" id="PRU00221"/>
    </source>
</evidence>
<dbReference type="OrthoDB" id="10259804at2759"/>
<evidence type="ECO:0000256" key="6">
    <source>
        <dbReference type="ARBA" id="ARBA00023069"/>
    </source>
</evidence>
<keyword evidence="2" id="KW-0963">Cytoplasm</keyword>
<dbReference type="InterPro" id="IPR015943">
    <property type="entry name" value="WD40/YVTN_repeat-like_dom_sf"/>
</dbReference>
<feature type="repeat" description="WD" evidence="12">
    <location>
        <begin position="734"/>
        <end position="768"/>
    </location>
</feature>
<dbReference type="AlphaFoldDB" id="A0A6P8IQF8"/>
<evidence type="ECO:0000256" key="8">
    <source>
        <dbReference type="ARBA" id="ARBA00023273"/>
    </source>
</evidence>
<evidence type="ECO:0000313" key="15">
    <source>
        <dbReference type="RefSeq" id="XP_031569152.1"/>
    </source>
</evidence>
<feature type="compositionally biased region" description="Polar residues" evidence="13">
    <location>
        <begin position="50"/>
        <end position="65"/>
    </location>
</feature>
<evidence type="ECO:0000256" key="1">
    <source>
        <dbReference type="ARBA" id="ARBA00004611"/>
    </source>
</evidence>
<dbReference type="GO" id="GO:0045503">
    <property type="term" value="F:dynein light chain binding"/>
    <property type="evidence" value="ECO:0007669"/>
    <property type="project" value="TreeGrafter"/>
</dbReference>
<name>A0A6P8IQF8_ACTTE</name>
<keyword evidence="5" id="KW-0282">Flagellum</keyword>
<evidence type="ECO:0000256" key="11">
    <source>
        <dbReference type="ARBA" id="ARBA00041557"/>
    </source>
</evidence>
<accession>A0A6P8IQF8</accession>
<dbReference type="InterPro" id="IPR001680">
    <property type="entry name" value="WD40_rpt"/>
</dbReference>
<evidence type="ECO:0000256" key="5">
    <source>
        <dbReference type="ARBA" id="ARBA00022846"/>
    </source>
</evidence>
<dbReference type="KEGG" id="aten:116303703"/>
<dbReference type="PROSITE" id="PS50294">
    <property type="entry name" value="WD_REPEATS_REGION"/>
    <property type="match status" value="1"/>
</dbReference>
<sequence>MGPFINQREGEILTIKYCVTSSSGRHVCVFLRMNRTESRKKHANKAAASVTASRKSSHSFGSRRTIGANSRSNLFASTSRKSVVIDSSRPDKSHSKPLVQVFDDFGQDVTPRSLLAVDPTVKRNQSHTFFDPSSSIATPSEVSQSFYAASTASMYGGFSRSVFGSVSGRSSPESISEELAEPSSYHDKFSSSIAEIRTQPTFMKEELTEEDLEKQVHLTLTETDTIWLLDLPGTYVAEDHEFAIEEKEKIQKYEELLKNRAGNDMYVERGMQTFNDAPKSKEVQTSKVELFDVGCMATTWDMYDTLTSQATGAEADKIDSYEKLESLSRPASGERASSYGDSDSVGTGSIRPASAASESVTGSRASMFTMKSASLEEMPAGEEKDSDKNAEEIADAIKERILGSDSMKSNLFLMERAIAQNIYQPRQAQYRALDVVKDIDAEKEEESASVTLAELGPRLNKLWSYSCSLTKGNNVSCMAWNKKNLDILAVGYGEFSYSGQKGGLACCWSIKNPEYPERVFHVNSGVTALDFSAAHPNLLAVGLYDGTIAIYNVRSPEDSPALDSFESQGKHTSPVWQLQWVDRDHGTGEEIDEILVSISADGRVTKWSIRKGFECADLIKLKRINVTKQTTKGGGAGGTTGRKSDALISRFSAGFCFDFNPKDSNIYLAGTEEGHVHKCSCSYNEQFLESFLGHTGPIYKVRWSPLCDDAFITCSADWSIRLWHQDKTQSVMTFLSSTKSVNDICWSPVCATLFACVTDRAIEIWDLKANILDPIISYVPVQNFKLSNVIFSLNTSIQTILVGDSEGQVTVYQLLGTSQGTDSEVSFLRKLLTFINQSSPPTKQNEEEQVDDGFD</sequence>
<dbReference type="InParanoid" id="A0A6P8IQF8"/>
<keyword evidence="14" id="KW-1185">Reference proteome</keyword>
<dbReference type="PANTHER" id="PTHR12442">
    <property type="entry name" value="DYNEIN INTERMEDIATE CHAIN"/>
    <property type="match status" value="1"/>
</dbReference>
<dbReference type="RefSeq" id="XP_031569152.1">
    <property type="nucleotide sequence ID" value="XM_031713292.1"/>
</dbReference>
<comment type="subcellular location">
    <subcellularLocation>
        <location evidence="1">Cytoplasm</location>
        <location evidence="1">Cytoskeleton</location>
        <location evidence="1">Flagellum axoneme</location>
    </subcellularLocation>
    <subcellularLocation>
        <location evidence="9">Dynein axonemal particle</location>
    </subcellularLocation>
</comment>
<dbReference type="GO" id="GO:0005858">
    <property type="term" value="C:axonemal dynein complex"/>
    <property type="evidence" value="ECO:0007669"/>
    <property type="project" value="TreeGrafter"/>
</dbReference>
<feature type="region of interest" description="Disordered" evidence="13">
    <location>
        <begin position="40"/>
        <end position="65"/>
    </location>
</feature>
<evidence type="ECO:0000256" key="9">
    <source>
        <dbReference type="ARBA" id="ARBA00024190"/>
    </source>
</evidence>
<protein>
    <recommendedName>
        <fullName evidence="10">Dynein axonemal intermediate chain 4</fullName>
    </recommendedName>
    <alternativeName>
        <fullName evidence="11">WD repeat-containing protein 78</fullName>
    </alternativeName>
</protein>
<evidence type="ECO:0000256" key="2">
    <source>
        <dbReference type="ARBA" id="ARBA00022490"/>
    </source>
</evidence>
<keyword evidence="6" id="KW-0969">Cilium</keyword>
<dbReference type="Pfam" id="PF00400">
    <property type="entry name" value="WD40"/>
    <property type="match status" value="3"/>
</dbReference>